<keyword evidence="6" id="KW-0597">Phosphoprotein</keyword>
<dbReference type="CDD" id="cd17536">
    <property type="entry name" value="REC_YesN-like"/>
    <property type="match status" value="1"/>
</dbReference>
<accession>A0A9W5YDJ1</accession>
<dbReference type="SUPFAM" id="SSF46689">
    <property type="entry name" value="Homeodomain-like"/>
    <property type="match status" value="1"/>
</dbReference>
<feature type="domain" description="Response regulatory" evidence="8">
    <location>
        <begin position="4"/>
        <end position="121"/>
    </location>
</feature>
<dbReference type="InterPro" id="IPR020449">
    <property type="entry name" value="Tscrpt_reg_AraC-type_HTH"/>
</dbReference>
<dbReference type="PANTHER" id="PTHR43280">
    <property type="entry name" value="ARAC-FAMILY TRANSCRIPTIONAL REGULATOR"/>
    <property type="match status" value="1"/>
</dbReference>
<keyword evidence="2" id="KW-0805">Transcription regulation</keyword>
<evidence type="ECO:0000256" key="1">
    <source>
        <dbReference type="ARBA" id="ARBA00018672"/>
    </source>
</evidence>
<dbReference type="EMBL" id="BRLB01000011">
    <property type="protein sequence ID" value="GKX30696.1"/>
    <property type="molecule type" value="Genomic_DNA"/>
</dbReference>
<evidence type="ECO:0000256" key="3">
    <source>
        <dbReference type="ARBA" id="ARBA00023125"/>
    </source>
</evidence>
<dbReference type="AlphaFoldDB" id="A0A9W5YDJ1"/>
<keyword evidence="3" id="KW-0238">DNA-binding</keyword>
<dbReference type="PROSITE" id="PS01124">
    <property type="entry name" value="HTH_ARAC_FAMILY_2"/>
    <property type="match status" value="1"/>
</dbReference>
<evidence type="ECO:0000256" key="2">
    <source>
        <dbReference type="ARBA" id="ARBA00023015"/>
    </source>
</evidence>
<evidence type="ECO:0000259" key="7">
    <source>
        <dbReference type="PROSITE" id="PS01124"/>
    </source>
</evidence>
<dbReference type="InterPro" id="IPR018060">
    <property type="entry name" value="HTH_AraC"/>
</dbReference>
<comment type="caution">
    <text evidence="9">The sequence shown here is derived from an EMBL/GenBank/DDBJ whole genome shotgun (WGS) entry which is preliminary data.</text>
</comment>
<dbReference type="PANTHER" id="PTHR43280:SF2">
    <property type="entry name" value="HTH-TYPE TRANSCRIPTIONAL REGULATOR EXSA"/>
    <property type="match status" value="1"/>
</dbReference>
<evidence type="ECO:0000256" key="4">
    <source>
        <dbReference type="ARBA" id="ARBA00023163"/>
    </source>
</evidence>
<dbReference type="SUPFAM" id="SSF52172">
    <property type="entry name" value="CheY-like"/>
    <property type="match status" value="1"/>
</dbReference>
<dbReference type="InterPro" id="IPR011006">
    <property type="entry name" value="CheY-like_superfamily"/>
</dbReference>
<dbReference type="Proteomes" id="UP001144256">
    <property type="component" value="Unassembled WGS sequence"/>
</dbReference>
<dbReference type="SMART" id="SM00342">
    <property type="entry name" value="HTH_ARAC"/>
    <property type="match status" value="1"/>
</dbReference>
<dbReference type="GO" id="GO:0043565">
    <property type="term" value="F:sequence-specific DNA binding"/>
    <property type="evidence" value="ECO:0007669"/>
    <property type="project" value="InterPro"/>
</dbReference>
<evidence type="ECO:0000256" key="6">
    <source>
        <dbReference type="PROSITE-ProRule" id="PRU00169"/>
    </source>
</evidence>
<evidence type="ECO:0000313" key="10">
    <source>
        <dbReference type="Proteomes" id="UP001144256"/>
    </source>
</evidence>
<evidence type="ECO:0000313" key="9">
    <source>
        <dbReference type="EMBL" id="GKX30696.1"/>
    </source>
</evidence>
<dbReference type="PRINTS" id="PR00032">
    <property type="entry name" value="HTHARAC"/>
</dbReference>
<dbReference type="InterPro" id="IPR009057">
    <property type="entry name" value="Homeodomain-like_sf"/>
</dbReference>
<protein>
    <recommendedName>
        <fullName evidence="1">Stage 0 sporulation protein A homolog</fullName>
    </recommendedName>
</protein>
<feature type="domain" description="HTH araC/xylS-type" evidence="7">
    <location>
        <begin position="435"/>
        <end position="533"/>
    </location>
</feature>
<dbReference type="PROSITE" id="PS00041">
    <property type="entry name" value="HTH_ARAC_FAMILY_1"/>
    <property type="match status" value="1"/>
</dbReference>
<proteinExistence type="predicted"/>
<dbReference type="GO" id="GO:0003700">
    <property type="term" value="F:DNA-binding transcription factor activity"/>
    <property type="evidence" value="ECO:0007669"/>
    <property type="project" value="InterPro"/>
</dbReference>
<dbReference type="Gene3D" id="3.40.50.2300">
    <property type="match status" value="1"/>
</dbReference>
<sequence length="537" mass="62905">MVYKLAIVDDEPLIQESIKQSIRWDELKCNVVLTASEVISVFQYLENNELDIILLDINMPEMDGLTFAEKIKDMGYDIKIIIISAYQDFTHVKNAFRLGVVDYIAKPIRNEEVISIVKKTVEVIDKEKEAEQLQVLREQERQMLDDYFKQSKQLVQNNLLTSFIKGNGGNNDLEKIIEVIPKKTKGFSAIVIKQLCKLEHTVINKKYLLDYFNKTNKHHNYRIRTTVIDDNVVLIVFFTKKLKEYSTREILKNICHSFLDYIKNWEYVYVYIGVSSYYSKIDQLSQSYMNALHVAENQFFTSKDKISFEDGSKNDRYYKFSIIHDLDSFYNVLEECSDSNSTDKVKKKLSQLFNEISKYCNNNVDLARSLITEVCITIVRFYVSKNDKMQDGFSVSNIIEDIDMIENMDKAENYVFDVLKRLTEKDNNDYSPIIQSAIVYIKQNYNKNISLDILSNHLCINPSYLSRLMKKETNKNFSEIVLDTRLSASKKLLRDPKLRLNEIAVLVGYKDYAYFYQVFKKSIGITPMDYRKNKKII</sequence>
<dbReference type="SMART" id="SM00448">
    <property type="entry name" value="REC"/>
    <property type="match status" value="1"/>
</dbReference>
<dbReference type="InterPro" id="IPR001789">
    <property type="entry name" value="Sig_transdc_resp-reg_receiver"/>
</dbReference>
<dbReference type="Pfam" id="PF00072">
    <property type="entry name" value="Response_reg"/>
    <property type="match status" value="1"/>
</dbReference>
<evidence type="ECO:0000259" key="8">
    <source>
        <dbReference type="PROSITE" id="PS50110"/>
    </source>
</evidence>
<reference evidence="9" key="1">
    <citation type="submission" date="2022-06" db="EMBL/GenBank/DDBJ databases">
        <title>Vallitalea longa sp. nov., an anaerobic bacterium isolated from marine sediment.</title>
        <authorList>
            <person name="Hirano S."/>
            <person name="Terahara T."/>
            <person name="Mori K."/>
            <person name="Hamada M."/>
            <person name="Matsumoto R."/>
            <person name="Kobayashi T."/>
        </authorList>
    </citation>
    <scope>NUCLEOTIDE SEQUENCE</scope>
    <source>
        <strain evidence="9">SH18-1</strain>
    </source>
</reference>
<keyword evidence="4" id="KW-0804">Transcription</keyword>
<dbReference type="InterPro" id="IPR018062">
    <property type="entry name" value="HTH_AraC-typ_CS"/>
</dbReference>
<dbReference type="GO" id="GO:0000160">
    <property type="term" value="P:phosphorelay signal transduction system"/>
    <property type="evidence" value="ECO:0007669"/>
    <property type="project" value="InterPro"/>
</dbReference>
<organism evidence="9 10">
    <name type="scientific">Vallitalea longa</name>
    <dbReference type="NCBI Taxonomy" id="2936439"/>
    <lineage>
        <taxon>Bacteria</taxon>
        <taxon>Bacillati</taxon>
        <taxon>Bacillota</taxon>
        <taxon>Clostridia</taxon>
        <taxon>Lachnospirales</taxon>
        <taxon>Vallitaleaceae</taxon>
        <taxon>Vallitalea</taxon>
    </lineage>
</organism>
<evidence type="ECO:0000256" key="5">
    <source>
        <dbReference type="ARBA" id="ARBA00024867"/>
    </source>
</evidence>
<comment type="function">
    <text evidence="5">May play the central regulatory role in sporulation. It may be an element of the effector pathway responsible for the activation of sporulation genes in response to nutritional stress. Spo0A may act in concert with spo0H (a sigma factor) to control the expression of some genes that are critical to the sporulation process.</text>
</comment>
<dbReference type="Pfam" id="PF12833">
    <property type="entry name" value="HTH_18"/>
    <property type="match status" value="1"/>
</dbReference>
<gene>
    <name evidence="9" type="ORF">SH1V18_31760</name>
</gene>
<feature type="modified residue" description="4-aspartylphosphate" evidence="6">
    <location>
        <position position="56"/>
    </location>
</feature>
<dbReference type="Gene3D" id="1.10.10.60">
    <property type="entry name" value="Homeodomain-like"/>
    <property type="match status" value="2"/>
</dbReference>
<dbReference type="RefSeq" id="WP_281817114.1">
    <property type="nucleotide sequence ID" value="NZ_BRLB01000011.1"/>
</dbReference>
<keyword evidence="10" id="KW-1185">Reference proteome</keyword>
<name>A0A9W5YDJ1_9FIRM</name>
<dbReference type="PROSITE" id="PS50110">
    <property type="entry name" value="RESPONSE_REGULATORY"/>
    <property type="match status" value="1"/>
</dbReference>